<dbReference type="EMBL" id="KI894020">
    <property type="protein sequence ID" value="OCF26446.1"/>
    <property type="molecule type" value="Genomic_DNA"/>
</dbReference>
<dbReference type="PANTHER" id="PTHR13018:SF5">
    <property type="entry name" value="RE44586P"/>
    <property type="match status" value="1"/>
</dbReference>
<feature type="compositionally biased region" description="Basic and acidic residues" evidence="1">
    <location>
        <begin position="548"/>
        <end position="562"/>
    </location>
</feature>
<feature type="transmembrane region" description="Helical" evidence="2">
    <location>
        <begin position="856"/>
        <end position="878"/>
    </location>
</feature>
<evidence type="ECO:0000259" key="3">
    <source>
        <dbReference type="Pfam" id="PF02714"/>
    </source>
</evidence>
<feature type="transmembrane region" description="Helical" evidence="2">
    <location>
        <begin position="353"/>
        <end position="373"/>
    </location>
</feature>
<dbReference type="InterPro" id="IPR045122">
    <property type="entry name" value="Csc1-like"/>
</dbReference>
<feature type="transmembrane region" description="Helical" evidence="2">
    <location>
        <begin position="265"/>
        <end position="285"/>
    </location>
</feature>
<dbReference type="InterPro" id="IPR003864">
    <property type="entry name" value="CSC1/OSCA1-like_7TM"/>
</dbReference>
<keyword evidence="2" id="KW-0812">Transmembrane</keyword>
<feature type="transmembrane region" description="Helical" evidence="2">
    <location>
        <begin position="813"/>
        <end position="835"/>
    </location>
</feature>
<feature type="transmembrane region" description="Helical" evidence="2">
    <location>
        <begin position="768"/>
        <end position="793"/>
    </location>
</feature>
<protein>
    <recommendedName>
        <fullName evidence="3">CSC1/OSCA1-like 7TM region domain-containing protein</fullName>
    </recommendedName>
</protein>
<dbReference type="PANTHER" id="PTHR13018">
    <property type="entry name" value="PROBABLE MEMBRANE PROTEIN DUF221-RELATED"/>
    <property type="match status" value="1"/>
</dbReference>
<dbReference type="AlphaFoldDB" id="A0A1B9G5Z9"/>
<feature type="transmembrane region" description="Helical" evidence="2">
    <location>
        <begin position="942"/>
        <end position="965"/>
    </location>
</feature>
<keyword evidence="2" id="KW-0472">Membrane</keyword>
<evidence type="ECO:0000256" key="2">
    <source>
        <dbReference type="SAM" id="Phobius"/>
    </source>
</evidence>
<feature type="compositionally biased region" description="Polar residues" evidence="1">
    <location>
        <begin position="497"/>
        <end position="507"/>
    </location>
</feature>
<feature type="region of interest" description="Disordered" evidence="1">
    <location>
        <begin position="131"/>
        <end position="153"/>
    </location>
</feature>
<dbReference type="GO" id="GO:0005227">
    <property type="term" value="F:calcium-activated cation channel activity"/>
    <property type="evidence" value="ECO:0007669"/>
    <property type="project" value="InterPro"/>
</dbReference>
<feature type="transmembrane region" description="Helical" evidence="2">
    <location>
        <begin position="971"/>
        <end position="990"/>
    </location>
</feature>
<dbReference type="GO" id="GO:0005886">
    <property type="term" value="C:plasma membrane"/>
    <property type="evidence" value="ECO:0007669"/>
    <property type="project" value="TreeGrafter"/>
</dbReference>
<evidence type="ECO:0000313" key="4">
    <source>
        <dbReference type="EMBL" id="OCF26446.1"/>
    </source>
</evidence>
<name>A0A1B9G5Z9_9TREE</name>
<dbReference type="Pfam" id="PF02714">
    <property type="entry name" value="RSN1_7TM"/>
    <property type="match status" value="1"/>
</dbReference>
<proteinExistence type="predicted"/>
<feature type="transmembrane region" description="Helical" evidence="2">
    <location>
        <begin position="1011"/>
        <end position="1034"/>
    </location>
</feature>
<dbReference type="STRING" id="1296100.A0A1B9G5Z9"/>
<reference evidence="4" key="2">
    <citation type="submission" date="2014-01" db="EMBL/GenBank/DDBJ databases">
        <title>Evolution of pathogenesis and genome organization in the Tremellales.</title>
        <authorList>
            <person name="Cuomo C."/>
            <person name="Litvintseva A."/>
            <person name="Heitman J."/>
            <person name="Chen Y."/>
            <person name="Sun S."/>
            <person name="Springer D."/>
            <person name="Dromer F."/>
            <person name="Young S."/>
            <person name="Zeng Q."/>
            <person name="Chapman S."/>
            <person name="Gujja S."/>
            <person name="Saif S."/>
            <person name="Birren B."/>
        </authorList>
    </citation>
    <scope>NUCLEOTIDE SEQUENCE</scope>
    <source>
        <strain evidence="4">CBS 10118</strain>
    </source>
</reference>
<feature type="transmembrane region" description="Helical" evidence="2">
    <location>
        <begin position="898"/>
        <end position="921"/>
    </location>
</feature>
<feature type="compositionally biased region" description="Polar residues" evidence="1">
    <location>
        <begin position="591"/>
        <end position="605"/>
    </location>
</feature>
<evidence type="ECO:0000256" key="1">
    <source>
        <dbReference type="SAM" id="MobiDB-lite"/>
    </source>
</evidence>
<accession>A0A1B9G5Z9</accession>
<feature type="region of interest" description="Disordered" evidence="1">
    <location>
        <begin position="1225"/>
        <end position="1258"/>
    </location>
</feature>
<feature type="transmembrane region" description="Helical" evidence="2">
    <location>
        <begin position="1040"/>
        <end position="1063"/>
    </location>
</feature>
<feature type="region of interest" description="Disordered" evidence="1">
    <location>
        <begin position="485"/>
        <end position="517"/>
    </location>
</feature>
<dbReference type="OrthoDB" id="2591106at2759"/>
<organism evidence="4">
    <name type="scientific">Kwoniella bestiolae CBS 10118</name>
    <dbReference type="NCBI Taxonomy" id="1296100"/>
    <lineage>
        <taxon>Eukaryota</taxon>
        <taxon>Fungi</taxon>
        <taxon>Dikarya</taxon>
        <taxon>Basidiomycota</taxon>
        <taxon>Agaricomycotina</taxon>
        <taxon>Tremellomycetes</taxon>
        <taxon>Tremellales</taxon>
        <taxon>Cryptococcaceae</taxon>
        <taxon>Kwoniella</taxon>
    </lineage>
</organism>
<sequence length="1258" mass="137991">MTSTTIYNPIITTAPSLLHHVPHRRHFYLCGDETLSWEPEWYTASFFTTARVSYDSAASTGPVQPPTGIYQNIPECAAILSSQLAEASSSALSAASASISTGSMETITTQVISTYTSDSTTFATTMLRTTTVPSTPSPTLATPTPTSTQTHSSDTIAHIPTQRASAITDPSSINTCAGDWDWQGWGVAAGLGSGLILGWILWILWLILKKRIPGLYAPRTWAISQEFRPPKWTFLTFLLPFLHLPSNTLSEGASSLSVLFAGLKLSALISLLALGGVLPMIIAGAPCLSETSPPNTLGGRLGTLTDLSLLRLLNALDPSPDSTATSNTLRMMLASRSLSSTIAPAISSARVRLIIILVVLAVLACGGGLFVIARTYASLMRSKKGFENRTCQKMEMVFISSQDAGGWKGRSEDGVRRLLREWSAGMKRDEEEKEVDVVGMFAIPDTTDLKEKVKEREEVLIQLEVAETNYIASFKLTHTASDGDVLEPIGWNEGEPESQSTKNSSPTRPTPPDDFLAPKSFYKIPTVFHPQSSERLNVPIPAPLNLDEGGKPSDSRFKEINRDSAMYGGRFDIGQRIKMDPTGNWVPDPSPQSENTAELGTTPETSLEGRVSDGGVTSSDPPHSGEAVRGTSTTPIISSPTSPGPPVSPTSPSSPEGLGQRPRVPTRSSHRVSREGTSPLAAHYAAIRETRARFKELNMEIDTMQKQKFAEIASTSPKSDIKGWVVVGKGVRWLPHAELIEGYTREDILWENAGLTSKKDERKFRLKVLAMGGMLSVILIPFLALTVGAAPGFSHYLGLMRPLARSDGFGSGVVEGLVPAVVLSLIVGVAAVLTERFSKDVQCISRSRQKALAYKGVFYLLLWVTIIWTVLVVALEYAVQGFALDVQEGRTVGDGAVFSTWFVFILLLNLAFVLPALYLLQGHRLFKYFKQRRKAITPRKKYRLFTPPAYSPAMGMAPCLLEVFYASTLLFIFPLLSIPIIVLLYLSFIANRYMIEHVFVDTSAGHTGTILALWTVRRFGWILGFQPLLYGLILLSRDEWAIGGVSIGVAVVVVAISEGLTILRYREKRRRNLNGNTRKALDELAVTMRIRDRTEEGMARQSRQSDLSLLNRVTALLPGYGRLPDHFPLPIPIERIDDLLQTERCSYLKPTNISRSNSQGQGTSEEKEKDIKYFTENLTSINGLMYPLEMIVPVPVIWLPRDKNGVAQGEMLELGRYHNLVAVVDQPEPELDQKRKGKMKGKEEGEGEGEVRSPLLVR</sequence>
<dbReference type="VEuPathDB" id="FungiDB:I302_04131"/>
<feature type="compositionally biased region" description="Low complexity" evidence="1">
    <location>
        <begin position="630"/>
        <end position="641"/>
    </location>
</feature>
<feature type="transmembrane region" description="Helical" evidence="2">
    <location>
        <begin position="182"/>
        <end position="208"/>
    </location>
</feature>
<reference evidence="4" key="1">
    <citation type="submission" date="2013-07" db="EMBL/GenBank/DDBJ databases">
        <title>The Genome Sequence of Cryptococcus bestiolae CBS10118.</title>
        <authorList>
            <consortium name="The Broad Institute Genome Sequencing Platform"/>
            <person name="Cuomo C."/>
            <person name="Litvintseva A."/>
            <person name="Chen Y."/>
            <person name="Heitman J."/>
            <person name="Sun S."/>
            <person name="Springer D."/>
            <person name="Dromer F."/>
            <person name="Young S.K."/>
            <person name="Zeng Q."/>
            <person name="Gargeya S."/>
            <person name="Fitzgerald M."/>
            <person name="Abouelleil A."/>
            <person name="Alvarado L."/>
            <person name="Berlin A.M."/>
            <person name="Chapman S.B."/>
            <person name="Dewar J."/>
            <person name="Goldberg J."/>
            <person name="Griggs A."/>
            <person name="Gujja S."/>
            <person name="Hansen M."/>
            <person name="Howarth C."/>
            <person name="Imamovic A."/>
            <person name="Larimer J."/>
            <person name="McCowan C."/>
            <person name="Murphy C."/>
            <person name="Pearson M."/>
            <person name="Priest M."/>
            <person name="Roberts A."/>
            <person name="Saif S."/>
            <person name="Shea T."/>
            <person name="Sykes S."/>
            <person name="Wortman J."/>
            <person name="Nusbaum C."/>
            <person name="Birren B."/>
        </authorList>
    </citation>
    <scope>NUCLEOTIDE SEQUENCE [LARGE SCALE GENOMIC DNA]</scope>
    <source>
        <strain evidence="4">CBS 10118</strain>
    </source>
</reference>
<feature type="region of interest" description="Disordered" evidence="1">
    <location>
        <begin position="534"/>
        <end position="682"/>
    </location>
</feature>
<feature type="domain" description="CSC1/OSCA1-like 7TM region" evidence="3">
    <location>
        <begin position="806"/>
        <end position="1032"/>
    </location>
</feature>
<keyword evidence="2" id="KW-1133">Transmembrane helix</keyword>
<gene>
    <name evidence="4" type="ORF">I302_04131</name>
</gene>